<dbReference type="Proteomes" id="UP000326759">
    <property type="component" value="Unassembled WGS sequence"/>
</dbReference>
<dbReference type="GO" id="GO:0005576">
    <property type="term" value="C:extracellular region"/>
    <property type="evidence" value="ECO:0007669"/>
    <property type="project" value="InterPro"/>
</dbReference>
<dbReference type="AlphaFoldDB" id="A0A5N5SY46"/>
<evidence type="ECO:0000313" key="3">
    <source>
        <dbReference type="Proteomes" id="UP000326759"/>
    </source>
</evidence>
<evidence type="ECO:0000313" key="2">
    <source>
        <dbReference type="EMBL" id="KAB7499133.1"/>
    </source>
</evidence>
<dbReference type="InterPro" id="IPR036508">
    <property type="entry name" value="Chitin-bd_dom_sf"/>
</dbReference>
<reference evidence="2 3" key="1">
    <citation type="journal article" date="2019" name="PLoS Biol.">
        <title>Sex chromosomes control vertical transmission of feminizing Wolbachia symbionts in an isopod.</title>
        <authorList>
            <person name="Becking T."/>
            <person name="Chebbi M.A."/>
            <person name="Giraud I."/>
            <person name="Moumen B."/>
            <person name="Laverre T."/>
            <person name="Caubet Y."/>
            <person name="Peccoud J."/>
            <person name="Gilbert C."/>
            <person name="Cordaux R."/>
        </authorList>
    </citation>
    <scope>NUCLEOTIDE SEQUENCE [LARGE SCALE GENOMIC DNA]</scope>
    <source>
        <strain evidence="2">ANa2</strain>
        <tissue evidence="2">Whole body excluding digestive tract and cuticle</tissue>
    </source>
</reference>
<organism evidence="2 3">
    <name type="scientific">Armadillidium nasatum</name>
    <dbReference type="NCBI Taxonomy" id="96803"/>
    <lineage>
        <taxon>Eukaryota</taxon>
        <taxon>Metazoa</taxon>
        <taxon>Ecdysozoa</taxon>
        <taxon>Arthropoda</taxon>
        <taxon>Crustacea</taxon>
        <taxon>Multicrustacea</taxon>
        <taxon>Malacostraca</taxon>
        <taxon>Eumalacostraca</taxon>
        <taxon>Peracarida</taxon>
        <taxon>Isopoda</taxon>
        <taxon>Oniscidea</taxon>
        <taxon>Crinocheta</taxon>
        <taxon>Armadillidiidae</taxon>
        <taxon>Armadillidium</taxon>
    </lineage>
</organism>
<name>A0A5N5SY46_9CRUS</name>
<dbReference type="InterPro" id="IPR002557">
    <property type="entry name" value="Chitin-bd_dom"/>
</dbReference>
<feature type="domain" description="Chitin-binding type-2" evidence="1">
    <location>
        <begin position="26"/>
        <end position="82"/>
    </location>
</feature>
<comment type="caution">
    <text evidence="2">The sequence shown here is derived from an EMBL/GenBank/DDBJ whole genome shotgun (WGS) entry which is preliminary data.</text>
</comment>
<dbReference type="SUPFAM" id="SSF57625">
    <property type="entry name" value="Invertebrate chitin-binding proteins"/>
    <property type="match status" value="2"/>
</dbReference>
<dbReference type="Pfam" id="PF01607">
    <property type="entry name" value="CBM_14"/>
    <property type="match status" value="2"/>
</dbReference>
<gene>
    <name evidence="2" type="ORF">Anas_08131</name>
</gene>
<dbReference type="PROSITE" id="PS50940">
    <property type="entry name" value="CHIT_BIND_II"/>
    <property type="match status" value="2"/>
</dbReference>
<feature type="non-terminal residue" evidence="2">
    <location>
        <position position="169"/>
    </location>
</feature>
<feature type="domain" description="Chitin-binding type-2" evidence="1">
    <location>
        <begin position="86"/>
        <end position="142"/>
    </location>
</feature>
<evidence type="ECO:0000259" key="1">
    <source>
        <dbReference type="PROSITE" id="PS50940"/>
    </source>
</evidence>
<dbReference type="EMBL" id="SEYY01018658">
    <property type="protein sequence ID" value="KAB7499133.1"/>
    <property type="molecule type" value="Genomic_DNA"/>
</dbReference>
<dbReference type="GO" id="GO:0008061">
    <property type="term" value="F:chitin binding"/>
    <property type="evidence" value="ECO:0007669"/>
    <property type="project" value="InterPro"/>
</dbReference>
<proteinExistence type="predicted"/>
<accession>A0A5N5SY46</accession>
<dbReference type="OrthoDB" id="7250310at2759"/>
<keyword evidence="3" id="KW-1185">Reference proteome</keyword>
<sequence length="169" mass="19365">MLCPFGSIFDYKKKQCVSGMDSVCYERACENRVNGLYSSPQASCGTFYKCFNGAMVQLEECPLGQIFDGLTCVFKTNFSCWKYSDHEHCGNRHDGYYASGDADCRGFFFCKDQIKLRSFLCDKGMVFNGEKCVHSRNRTCSPRPPLPDCSNKLDGYYTLDKTNCKRFYR</sequence>
<protein>
    <recommendedName>
        <fullName evidence="1">Chitin-binding type-2 domain-containing protein</fullName>
    </recommendedName>
</protein>
<dbReference type="SMART" id="SM00494">
    <property type="entry name" value="ChtBD2"/>
    <property type="match status" value="2"/>
</dbReference>